<accession>A0ABV9NM84</accession>
<keyword evidence="9" id="KW-1185">Reference proteome</keyword>
<evidence type="ECO:0000313" key="9">
    <source>
        <dbReference type="Proteomes" id="UP001595892"/>
    </source>
</evidence>
<evidence type="ECO:0000313" key="8">
    <source>
        <dbReference type="EMBL" id="MFC4728699.1"/>
    </source>
</evidence>
<keyword evidence="2" id="KW-1003">Cell membrane</keyword>
<feature type="transmembrane region" description="Helical" evidence="6">
    <location>
        <begin position="98"/>
        <end position="119"/>
    </location>
</feature>
<evidence type="ECO:0000259" key="7">
    <source>
        <dbReference type="Pfam" id="PF06271"/>
    </source>
</evidence>
<organism evidence="8 9">
    <name type="scientific">Coralloluteibacterium thermophilum</name>
    <dbReference type="NCBI Taxonomy" id="2707049"/>
    <lineage>
        <taxon>Bacteria</taxon>
        <taxon>Pseudomonadati</taxon>
        <taxon>Pseudomonadota</taxon>
        <taxon>Gammaproteobacteria</taxon>
        <taxon>Lysobacterales</taxon>
        <taxon>Lysobacteraceae</taxon>
        <taxon>Coralloluteibacterium</taxon>
    </lineage>
</organism>
<proteinExistence type="predicted"/>
<keyword evidence="4 6" id="KW-1133">Transmembrane helix</keyword>
<dbReference type="InterPro" id="IPR010432">
    <property type="entry name" value="RDD"/>
</dbReference>
<gene>
    <name evidence="8" type="ORF">ACFO3Q_11010</name>
</gene>
<sequence>MPPRPEPAEPAAGFWPRWLAWSLDASAVAPLAALLAWWPLRPAVHGIDAALLRLRGTLDAALDRLLMAGDALPTPQALLSALARDPAVQAAALDLNSALLHALALALGAWLAVAAAWWIGFEAARGATPGKRLVGIAVRTRTGARPGLRTAALRFAAGGLSWLSLNLGHAMAALAPAHRALHDRIAGTSVVHVDADAQRMPRWGWPLIGMQASAAMLALAWLALRWLQAVAA</sequence>
<dbReference type="RefSeq" id="WP_377004738.1">
    <property type="nucleotide sequence ID" value="NZ_JBHSGG010000030.1"/>
</dbReference>
<evidence type="ECO:0000256" key="2">
    <source>
        <dbReference type="ARBA" id="ARBA00022475"/>
    </source>
</evidence>
<feature type="domain" description="RDD" evidence="7">
    <location>
        <begin position="12"/>
        <end position="187"/>
    </location>
</feature>
<evidence type="ECO:0000256" key="1">
    <source>
        <dbReference type="ARBA" id="ARBA00004651"/>
    </source>
</evidence>
<evidence type="ECO:0000256" key="4">
    <source>
        <dbReference type="ARBA" id="ARBA00022989"/>
    </source>
</evidence>
<evidence type="ECO:0000256" key="3">
    <source>
        <dbReference type="ARBA" id="ARBA00022692"/>
    </source>
</evidence>
<protein>
    <submittedName>
        <fullName evidence="8">RDD family protein</fullName>
    </submittedName>
</protein>
<dbReference type="EMBL" id="JBHSGG010000030">
    <property type="protein sequence ID" value="MFC4728699.1"/>
    <property type="molecule type" value="Genomic_DNA"/>
</dbReference>
<dbReference type="PANTHER" id="PTHR36115">
    <property type="entry name" value="PROLINE-RICH ANTIGEN HOMOLOG-RELATED"/>
    <property type="match status" value="1"/>
</dbReference>
<keyword evidence="5 6" id="KW-0472">Membrane</keyword>
<dbReference type="Pfam" id="PF06271">
    <property type="entry name" value="RDD"/>
    <property type="match status" value="1"/>
</dbReference>
<feature type="transmembrane region" description="Helical" evidence="6">
    <location>
        <begin position="203"/>
        <end position="224"/>
    </location>
</feature>
<reference evidence="9" key="1">
    <citation type="journal article" date="2019" name="Int. J. Syst. Evol. Microbiol.">
        <title>The Global Catalogue of Microorganisms (GCM) 10K type strain sequencing project: providing services to taxonomists for standard genome sequencing and annotation.</title>
        <authorList>
            <consortium name="The Broad Institute Genomics Platform"/>
            <consortium name="The Broad Institute Genome Sequencing Center for Infectious Disease"/>
            <person name="Wu L."/>
            <person name="Ma J."/>
        </authorList>
    </citation>
    <scope>NUCLEOTIDE SEQUENCE [LARGE SCALE GENOMIC DNA]</scope>
    <source>
        <strain evidence="9">CGMCC 1.13574</strain>
    </source>
</reference>
<dbReference type="InterPro" id="IPR051791">
    <property type="entry name" value="Pra-immunoreactive"/>
</dbReference>
<comment type="subcellular location">
    <subcellularLocation>
        <location evidence="1">Cell membrane</location>
        <topology evidence="1">Multi-pass membrane protein</topology>
    </subcellularLocation>
</comment>
<dbReference type="Proteomes" id="UP001595892">
    <property type="component" value="Unassembled WGS sequence"/>
</dbReference>
<keyword evidence="3 6" id="KW-0812">Transmembrane</keyword>
<name>A0ABV9NM84_9GAMM</name>
<evidence type="ECO:0000256" key="5">
    <source>
        <dbReference type="ARBA" id="ARBA00023136"/>
    </source>
</evidence>
<evidence type="ECO:0000256" key="6">
    <source>
        <dbReference type="SAM" id="Phobius"/>
    </source>
</evidence>
<comment type="caution">
    <text evidence="8">The sequence shown here is derived from an EMBL/GenBank/DDBJ whole genome shotgun (WGS) entry which is preliminary data.</text>
</comment>